<dbReference type="InterPro" id="IPR006311">
    <property type="entry name" value="TAT_signal"/>
</dbReference>
<keyword evidence="5" id="KW-0472">Membrane</keyword>
<dbReference type="InterPro" id="IPR050490">
    <property type="entry name" value="Bact_solute-bd_prot1"/>
</dbReference>
<gene>
    <name evidence="8" type="ORF">AVDCRST_MAG49-481</name>
</gene>
<protein>
    <submittedName>
        <fullName evidence="8">ABC transporter, substrate-binding protein (Cluster 1, maltose/g3p/polyamine/iron)</fullName>
    </submittedName>
</protein>
<dbReference type="PANTHER" id="PTHR43649:SF33">
    <property type="entry name" value="POLYGALACTURONAN_RHAMNOGALACTURONAN-BINDING PROTEIN YTCQ"/>
    <property type="match status" value="1"/>
</dbReference>
<evidence type="ECO:0000256" key="1">
    <source>
        <dbReference type="ARBA" id="ARBA00004418"/>
    </source>
</evidence>
<evidence type="ECO:0000256" key="3">
    <source>
        <dbReference type="ARBA" id="ARBA00022475"/>
    </source>
</evidence>
<comment type="similarity">
    <text evidence="2">Belongs to the bacterial solute-binding protein 1 family.</text>
</comment>
<dbReference type="InterPro" id="IPR006059">
    <property type="entry name" value="SBP"/>
</dbReference>
<dbReference type="Gene3D" id="3.40.190.10">
    <property type="entry name" value="Periplasmic binding protein-like II"/>
    <property type="match status" value="1"/>
</dbReference>
<dbReference type="AlphaFoldDB" id="A0A6J4U2D1"/>
<evidence type="ECO:0000256" key="4">
    <source>
        <dbReference type="ARBA" id="ARBA00022729"/>
    </source>
</evidence>
<dbReference type="PANTHER" id="PTHR43649">
    <property type="entry name" value="ARABINOSE-BINDING PROTEIN-RELATED"/>
    <property type="match status" value="1"/>
</dbReference>
<keyword evidence="3" id="KW-1003">Cell membrane</keyword>
<reference evidence="8" key="1">
    <citation type="submission" date="2020-02" db="EMBL/GenBank/DDBJ databases">
        <authorList>
            <person name="Meier V. D."/>
        </authorList>
    </citation>
    <scope>NUCLEOTIDE SEQUENCE</scope>
    <source>
        <strain evidence="8">AVDCRST_MAG49</strain>
    </source>
</reference>
<dbReference type="PROSITE" id="PS51318">
    <property type="entry name" value="TAT"/>
    <property type="match status" value="1"/>
</dbReference>
<evidence type="ECO:0000256" key="7">
    <source>
        <dbReference type="ARBA" id="ARBA00023288"/>
    </source>
</evidence>
<dbReference type="Pfam" id="PF01547">
    <property type="entry name" value="SBP_bac_1"/>
    <property type="match status" value="1"/>
</dbReference>
<keyword evidence="7" id="KW-0449">Lipoprotein</keyword>
<keyword evidence="6" id="KW-0564">Palmitate</keyword>
<evidence type="ECO:0000256" key="6">
    <source>
        <dbReference type="ARBA" id="ARBA00023139"/>
    </source>
</evidence>
<dbReference type="SUPFAM" id="SSF53850">
    <property type="entry name" value="Periplasmic binding protein-like II"/>
    <property type="match status" value="1"/>
</dbReference>
<evidence type="ECO:0000256" key="5">
    <source>
        <dbReference type="ARBA" id="ARBA00023136"/>
    </source>
</evidence>
<evidence type="ECO:0000256" key="2">
    <source>
        <dbReference type="ARBA" id="ARBA00008520"/>
    </source>
</evidence>
<keyword evidence="4" id="KW-0732">Signal</keyword>
<dbReference type="CDD" id="cd13585">
    <property type="entry name" value="PBP2_TMBP_like"/>
    <property type="match status" value="1"/>
</dbReference>
<accession>A0A6J4U2D1</accession>
<sequence>MGKDQRRFDPALGGTLSRRALVQRATGGAAALAAVGAAGAQPRAARSAQNTDLSGKLTIWGWEAAIASLQTVDSAFQQAYPNITLEYVQKDTGDVYQQIQLAASAGSGFPDISVIEDSHLAQFAPLGVLADLTDRVAPYIDKVNDYKWTQAQVDGRTYAMPWDSGPVAVFYRRDLFQQLGLDPATIATWEDYYAAATRVKAELGASMMHLAKARGESRTFEMLLWQQGLGYVDAEGTVILDTEPRVQQTLEYLGRFWQEGLAADTESWTDAWYQEMANGNVVTIPGAVWMGTFLKSFIAPEAAGQWGVFPLPVWTPEGSRSSNDGGSALGIFETSEQRDAAWAYVEFHLGREDSQLTMYRETDLFPSLETTYTDPMFQEPDPYFADQPVRALFAETVATVPQAGIYTVDYQEMNSLLTAEVQRFALGEQDAQQTLKAAADAIRERTRRA</sequence>
<dbReference type="EMBL" id="CADCWG010000026">
    <property type="protein sequence ID" value="CAA9537525.1"/>
    <property type="molecule type" value="Genomic_DNA"/>
</dbReference>
<name>A0A6J4U2D1_9BACT</name>
<proteinExistence type="inferred from homology"/>
<evidence type="ECO:0000313" key="8">
    <source>
        <dbReference type="EMBL" id="CAA9537525.1"/>
    </source>
</evidence>
<organism evidence="8">
    <name type="scientific">uncultured Thermomicrobiales bacterium</name>
    <dbReference type="NCBI Taxonomy" id="1645740"/>
    <lineage>
        <taxon>Bacteria</taxon>
        <taxon>Pseudomonadati</taxon>
        <taxon>Thermomicrobiota</taxon>
        <taxon>Thermomicrobia</taxon>
        <taxon>Thermomicrobiales</taxon>
        <taxon>environmental samples</taxon>
    </lineage>
</organism>
<comment type="subcellular location">
    <subcellularLocation>
        <location evidence="1">Periplasm</location>
    </subcellularLocation>
</comment>
<dbReference type="GO" id="GO:0042597">
    <property type="term" value="C:periplasmic space"/>
    <property type="evidence" value="ECO:0007669"/>
    <property type="project" value="UniProtKB-SubCell"/>
</dbReference>